<accession>A0AAV5BX49</accession>
<evidence type="ECO:0000313" key="3">
    <source>
        <dbReference type="Proteomes" id="UP001054889"/>
    </source>
</evidence>
<gene>
    <name evidence="2" type="primary">ga07255</name>
    <name evidence="2" type="ORF">PR202_ga07255</name>
</gene>
<organism evidence="2 3">
    <name type="scientific">Eleusine coracana subsp. coracana</name>
    <dbReference type="NCBI Taxonomy" id="191504"/>
    <lineage>
        <taxon>Eukaryota</taxon>
        <taxon>Viridiplantae</taxon>
        <taxon>Streptophyta</taxon>
        <taxon>Embryophyta</taxon>
        <taxon>Tracheophyta</taxon>
        <taxon>Spermatophyta</taxon>
        <taxon>Magnoliopsida</taxon>
        <taxon>Liliopsida</taxon>
        <taxon>Poales</taxon>
        <taxon>Poaceae</taxon>
        <taxon>PACMAD clade</taxon>
        <taxon>Chloridoideae</taxon>
        <taxon>Cynodonteae</taxon>
        <taxon>Eleusininae</taxon>
        <taxon>Eleusine</taxon>
    </lineage>
</organism>
<dbReference type="EMBL" id="BQKI01000003">
    <property type="protein sequence ID" value="GJM90928.1"/>
    <property type="molecule type" value="Genomic_DNA"/>
</dbReference>
<dbReference type="Proteomes" id="UP001054889">
    <property type="component" value="Unassembled WGS sequence"/>
</dbReference>
<dbReference type="AlphaFoldDB" id="A0AAV5BX49"/>
<feature type="region of interest" description="Disordered" evidence="1">
    <location>
        <begin position="112"/>
        <end position="134"/>
    </location>
</feature>
<evidence type="ECO:0000256" key="1">
    <source>
        <dbReference type="SAM" id="MobiDB-lite"/>
    </source>
</evidence>
<comment type="caution">
    <text evidence="2">The sequence shown here is derived from an EMBL/GenBank/DDBJ whole genome shotgun (WGS) entry which is preliminary data.</text>
</comment>
<protein>
    <submittedName>
        <fullName evidence="2">Uncharacterized protein</fullName>
    </submittedName>
</protein>
<name>A0AAV5BX49_ELECO</name>
<evidence type="ECO:0000313" key="2">
    <source>
        <dbReference type="EMBL" id="GJM90928.1"/>
    </source>
</evidence>
<sequence>MILGVYLVRVDDVQIRVWLHNRRGTPDLAPPKLVPCGLRDPNFLRRFRDLHQPYLIGFFLDTSRPGFPKFVEMPYAPKEKELASVARLIACQADSGFDDYFRILDCRNHHQQTSSSQPWHRQRIRIRRAQPATP</sequence>
<reference evidence="2" key="2">
    <citation type="submission" date="2021-12" db="EMBL/GenBank/DDBJ databases">
        <title>Resequencing data analysis of finger millet.</title>
        <authorList>
            <person name="Hatakeyama M."/>
            <person name="Aluri S."/>
            <person name="Balachadran M.T."/>
            <person name="Sivarajan S.R."/>
            <person name="Poveda L."/>
            <person name="Shimizu-Inatsugi R."/>
            <person name="Schlapbach R."/>
            <person name="Sreeman S.M."/>
            <person name="Shimizu K.K."/>
        </authorList>
    </citation>
    <scope>NUCLEOTIDE SEQUENCE</scope>
</reference>
<reference evidence="2" key="1">
    <citation type="journal article" date="2018" name="DNA Res.">
        <title>Multiple hybrid de novo genome assembly of finger millet, an orphan allotetraploid crop.</title>
        <authorList>
            <person name="Hatakeyama M."/>
            <person name="Aluri S."/>
            <person name="Balachadran M.T."/>
            <person name="Sivarajan S.R."/>
            <person name="Patrignani A."/>
            <person name="Gruter S."/>
            <person name="Poveda L."/>
            <person name="Shimizu-Inatsugi R."/>
            <person name="Baeten J."/>
            <person name="Francoijs K.J."/>
            <person name="Nataraja K.N."/>
            <person name="Reddy Y.A.N."/>
            <person name="Phadnis S."/>
            <person name="Ravikumar R.L."/>
            <person name="Schlapbach R."/>
            <person name="Sreeman S.M."/>
            <person name="Shimizu K.K."/>
        </authorList>
    </citation>
    <scope>NUCLEOTIDE SEQUENCE</scope>
</reference>
<proteinExistence type="predicted"/>
<keyword evidence="3" id="KW-1185">Reference proteome</keyword>